<comment type="caution">
    <text evidence="1">The sequence shown here is derived from an EMBL/GenBank/DDBJ whole genome shotgun (WGS) entry which is preliminary data.</text>
</comment>
<gene>
    <name evidence="1" type="ORF">B0I35DRAFT_435581</name>
</gene>
<dbReference type="EMBL" id="JAGPNK010000009">
    <property type="protein sequence ID" value="KAH7313640.1"/>
    <property type="molecule type" value="Genomic_DNA"/>
</dbReference>
<dbReference type="Proteomes" id="UP000813444">
    <property type="component" value="Unassembled WGS sequence"/>
</dbReference>
<dbReference type="AlphaFoldDB" id="A0A8K0SRZ1"/>
<name>A0A8K0SRZ1_9HYPO</name>
<keyword evidence="2" id="KW-1185">Reference proteome</keyword>
<dbReference type="OrthoDB" id="3596450at2759"/>
<evidence type="ECO:0000313" key="2">
    <source>
        <dbReference type="Proteomes" id="UP000813444"/>
    </source>
</evidence>
<sequence length="200" mass="23747">MAACVTLQWPELLARLPFFHMPETLGVNIAMEFEEYWDSTLESSESSVLEALSEASNRGLAMRAYMAWMVGRIPQCTRLWLIDRGTFPPSYPYKLREQIDFRWYAPRHLDDFRSLRPEYDQRFIDGKNKYVESISCPPADRPNVYVNGHRTMSILSFIWKIRRFCKHRGWDMFHVEDLPSTYREHFFRVLRRVPGTDGPD</sequence>
<proteinExistence type="predicted"/>
<accession>A0A8K0SRZ1</accession>
<reference evidence="1" key="1">
    <citation type="journal article" date="2021" name="Nat. Commun.">
        <title>Genetic determinants of endophytism in the Arabidopsis root mycobiome.</title>
        <authorList>
            <person name="Mesny F."/>
            <person name="Miyauchi S."/>
            <person name="Thiergart T."/>
            <person name="Pickel B."/>
            <person name="Atanasova L."/>
            <person name="Karlsson M."/>
            <person name="Huettel B."/>
            <person name="Barry K.W."/>
            <person name="Haridas S."/>
            <person name="Chen C."/>
            <person name="Bauer D."/>
            <person name="Andreopoulos W."/>
            <person name="Pangilinan J."/>
            <person name="LaButti K."/>
            <person name="Riley R."/>
            <person name="Lipzen A."/>
            <person name="Clum A."/>
            <person name="Drula E."/>
            <person name="Henrissat B."/>
            <person name="Kohler A."/>
            <person name="Grigoriev I.V."/>
            <person name="Martin F.M."/>
            <person name="Hacquard S."/>
        </authorList>
    </citation>
    <scope>NUCLEOTIDE SEQUENCE</scope>
    <source>
        <strain evidence="1">MPI-CAGE-CH-0235</strain>
    </source>
</reference>
<organism evidence="1 2">
    <name type="scientific">Stachybotrys elegans</name>
    <dbReference type="NCBI Taxonomy" id="80388"/>
    <lineage>
        <taxon>Eukaryota</taxon>
        <taxon>Fungi</taxon>
        <taxon>Dikarya</taxon>
        <taxon>Ascomycota</taxon>
        <taxon>Pezizomycotina</taxon>
        <taxon>Sordariomycetes</taxon>
        <taxon>Hypocreomycetidae</taxon>
        <taxon>Hypocreales</taxon>
        <taxon>Stachybotryaceae</taxon>
        <taxon>Stachybotrys</taxon>
    </lineage>
</organism>
<evidence type="ECO:0000313" key="1">
    <source>
        <dbReference type="EMBL" id="KAH7313640.1"/>
    </source>
</evidence>
<protein>
    <submittedName>
        <fullName evidence="1">Uncharacterized protein</fullName>
    </submittedName>
</protein>